<evidence type="ECO:0000256" key="1">
    <source>
        <dbReference type="SAM" id="MobiDB-lite"/>
    </source>
</evidence>
<sequence>MLFNLPKSDKNAKLGMPKYRLYVALWTDVDVENWPVAVNATISSSVLKEDKKYTYLDVRATSIKPNTTPGESPYNGKLILTPIIEGISKESLKWIYDNSGEDCVVVWERCSDAQKFIGGSPCSSGLQLKYTAIGPQDGGIDGIAISFEGGECPEPFYFYDGPVPVEEDPIPTPPPSLVSKKTTTNA</sequence>
<feature type="region of interest" description="Disordered" evidence="1">
    <location>
        <begin position="163"/>
        <end position="186"/>
    </location>
</feature>
<comment type="caution">
    <text evidence="2">The sequence shown here is derived from an EMBL/GenBank/DDBJ whole genome shotgun (WGS) entry which is preliminary data.</text>
</comment>
<name>A0A5J4SSR5_9ZZZZ</name>
<dbReference type="EMBL" id="SNRY01000067">
    <property type="protein sequence ID" value="KAA6348451.1"/>
    <property type="molecule type" value="Genomic_DNA"/>
</dbReference>
<accession>A0A5J4SSR5</accession>
<evidence type="ECO:0000313" key="2">
    <source>
        <dbReference type="EMBL" id="KAA6348451.1"/>
    </source>
</evidence>
<protein>
    <submittedName>
        <fullName evidence="2">Uncharacterized protein</fullName>
    </submittedName>
</protein>
<proteinExistence type="predicted"/>
<reference evidence="2" key="1">
    <citation type="submission" date="2019-03" db="EMBL/GenBank/DDBJ databases">
        <title>Single cell metagenomics reveals metabolic interactions within the superorganism composed of flagellate Streblomastix strix and complex community of Bacteroidetes bacteria on its surface.</title>
        <authorList>
            <person name="Treitli S.C."/>
            <person name="Kolisko M."/>
            <person name="Husnik F."/>
            <person name="Keeling P."/>
            <person name="Hampl V."/>
        </authorList>
    </citation>
    <scope>NUCLEOTIDE SEQUENCE</scope>
    <source>
        <strain evidence="2">STM</strain>
    </source>
</reference>
<organism evidence="2">
    <name type="scientific">termite gut metagenome</name>
    <dbReference type="NCBI Taxonomy" id="433724"/>
    <lineage>
        <taxon>unclassified sequences</taxon>
        <taxon>metagenomes</taxon>
        <taxon>organismal metagenomes</taxon>
    </lineage>
</organism>
<dbReference type="AlphaFoldDB" id="A0A5J4SSR5"/>
<gene>
    <name evidence="2" type="ORF">EZS27_004051</name>
</gene>